<dbReference type="InterPro" id="IPR042213">
    <property type="entry name" value="NBD_C_sf"/>
</dbReference>
<comment type="catalytic activity">
    <reaction evidence="7">
        <text>3-dehydro-L-erythronate + ATP = 3-dehydro-4-O-phospho-L-erythronate + ADP + H(+)</text>
        <dbReference type="Rhea" id="RHEA:52552"/>
        <dbReference type="ChEBI" id="CHEBI:15378"/>
        <dbReference type="ChEBI" id="CHEBI:30616"/>
        <dbReference type="ChEBI" id="CHEBI:136592"/>
        <dbReference type="ChEBI" id="CHEBI:136670"/>
        <dbReference type="ChEBI" id="CHEBI:456216"/>
        <dbReference type="EC" id="2.7.1.217"/>
    </reaction>
</comment>
<keyword evidence="16" id="KW-1185">Reference proteome</keyword>
<name>A0A2G9WXM2_9HYPH</name>
<evidence type="ECO:0000256" key="2">
    <source>
        <dbReference type="ARBA" id="ARBA00022679"/>
    </source>
</evidence>
<dbReference type="SUPFAM" id="SSF142764">
    <property type="entry name" value="YgbK-like"/>
    <property type="match status" value="1"/>
</dbReference>
<evidence type="ECO:0000256" key="9">
    <source>
        <dbReference type="ARBA" id="ARBA00037335"/>
    </source>
</evidence>
<keyword evidence="5" id="KW-0067">ATP-binding</keyword>
<evidence type="ECO:0000313" key="16">
    <source>
        <dbReference type="Proteomes" id="UP000231070"/>
    </source>
</evidence>
<dbReference type="Pfam" id="PF07005">
    <property type="entry name" value="SBD_N"/>
    <property type="match status" value="1"/>
</dbReference>
<keyword evidence="2" id="KW-0808">Transferase</keyword>
<evidence type="ECO:0000256" key="3">
    <source>
        <dbReference type="ARBA" id="ARBA00022741"/>
    </source>
</evidence>
<dbReference type="InterPro" id="IPR050007">
    <property type="entry name" value="OtnK"/>
</dbReference>
<evidence type="ECO:0000256" key="7">
    <source>
        <dbReference type="ARBA" id="ARBA00035898"/>
    </source>
</evidence>
<comment type="catalytic activity">
    <reaction evidence="8">
        <text>3-dehydro-D-erythronate + ATP = 3-dehydro-4-O-phospho-D-erythronate + ADP + H(+)</text>
        <dbReference type="Rhea" id="RHEA:52556"/>
        <dbReference type="ChEBI" id="CHEBI:15378"/>
        <dbReference type="ChEBI" id="CHEBI:30616"/>
        <dbReference type="ChEBI" id="CHEBI:57958"/>
        <dbReference type="ChEBI" id="CHEBI:136593"/>
        <dbReference type="ChEBI" id="CHEBI:456216"/>
        <dbReference type="EC" id="2.7.1.217"/>
    </reaction>
</comment>
<dbReference type="EC" id="2.7.1.217" evidence="10"/>
<proteinExistence type="inferred from homology"/>
<evidence type="ECO:0000313" key="15">
    <source>
        <dbReference type="EMBL" id="PIO99419.1"/>
    </source>
</evidence>
<comment type="caution">
    <text evidence="15">The sequence shown here is derived from an EMBL/GenBank/DDBJ whole genome shotgun (WGS) entry which is preliminary data.</text>
</comment>
<dbReference type="InterPro" id="IPR037051">
    <property type="entry name" value="4-carb_acid_sugar_kinase_N_sf"/>
</dbReference>
<evidence type="ECO:0000256" key="6">
    <source>
        <dbReference type="ARBA" id="ARBA00023277"/>
    </source>
</evidence>
<keyword evidence="3" id="KW-0547">Nucleotide-binding</keyword>
<feature type="domain" description="Four-carbon acid sugar kinase nucleotide binding" evidence="14">
    <location>
        <begin position="252"/>
        <end position="407"/>
    </location>
</feature>
<organism evidence="15 16">
    <name type="scientific">Pleomorphomonas carboxyditropha</name>
    <dbReference type="NCBI Taxonomy" id="2023338"/>
    <lineage>
        <taxon>Bacteria</taxon>
        <taxon>Pseudomonadati</taxon>
        <taxon>Pseudomonadota</taxon>
        <taxon>Alphaproteobacteria</taxon>
        <taxon>Hyphomicrobiales</taxon>
        <taxon>Pleomorphomonadaceae</taxon>
        <taxon>Pleomorphomonas</taxon>
    </lineage>
</organism>
<keyword evidence="6" id="KW-0119">Carbohydrate metabolism</keyword>
<dbReference type="InterPro" id="IPR010737">
    <property type="entry name" value="4-carb_acid_sugar_kinase_N"/>
</dbReference>
<dbReference type="Pfam" id="PF17042">
    <property type="entry name" value="NBD_C"/>
    <property type="match status" value="1"/>
</dbReference>
<evidence type="ECO:0000256" key="11">
    <source>
        <dbReference type="ARBA" id="ARBA00039461"/>
    </source>
</evidence>
<comment type="function">
    <text evidence="9">Catalyzes the ATP-dependent phosphorylation of 3-oxo-tetronate to 3-oxo-tetronate 4-phosphate.</text>
</comment>
<sequence>MLLGCIGDDFTGSSDLGNTLAIGGMRVVQYCGLPATDADPAVEAGIVALKSRTVAPAEAVGQSLAAADWLLAQGCRQIFFKICSTFDSRRDGNIGPVIDALMARLGASLSVVCPAFPDNGRSVYQGHLFVGDRLLSESSMRHHPLTPMSDSDIRRWLGHQSRQAVGHVAMPDVRGGADAIRAALKREATAGRPVVVVDAIANADLVEIGSAASDLLLLTGGSGLALGLPGNFGIGPATQSSNWWTGSSGPAVVLSGSCSAMTRLQVSVFANSHPAFEVVPADILSGKLVPDTVVNWFAGQTPGVAPLIYSSAEPRVVEAVQAEYGIERTALAIEAFFAALASQLAASGIERIVVAGGETSGAVVEGLGIASLEIGPQIAPGVPAVRASGRPLWLALKSGNFGDESFFEKALTTLAGGCID</sequence>
<dbReference type="OrthoDB" id="191465at2"/>
<dbReference type="InterPro" id="IPR031475">
    <property type="entry name" value="NBD_C"/>
</dbReference>
<dbReference type="EMBL" id="NQVN01000004">
    <property type="protein sequence ID" value="PIO99419.1"/>
    <property type="molecule type" value="Genomic_DNA"/>
</dbReference>
<evidence type="ECO:0000259" key="14">
    <source>
        <dbReference type="Pfam" id="PF17042"/>
    </source>
</evidence>
<evidence type="ECO:0000256" key="10">
    <source>
        <dbReference type="ARBA" id="ARBA00039095"/>
    </source>
</evidence>
<dbReference type="NCBIfam" id="NF043035">
    <property type="entry name" value="OxoTetrKin"/>
    <property type="match status" value="1"/>
</dbReference>
<dbReference type="Proteomes" id="UP000231070">
    <property type="component" value="Unassembled WGS sequence"/>
</dbReference>
<protein>
    <recommendedName>
        <fullName evidence="11">3-oxo-tetronate kinase</fullName>
        <ecNumber evidence="10">2.7.1.217</ecNumber>
    </recommendedName>
    <alternativeName>
        <fullName evidence="12">3-dehydrotetronate 4-kinase</fullName>
    </alternativeName>
</protein>
<dbReference type="Gene3D" id="3.40.50.10840">
    <property type="entry name" value="Putative sugar-binding, N-terminal domain"/>
    <property type="match status" value="1"/>
</dbReference>
<evidence type="ECO:0000256" key="4">
    <source>
        <dbReference type="ARBA" id="ARBA00022777"/>
    </source>
</evidence>
<reference evidence="15 16" key="1">
    <citation type="submission" date="2017-08" db="EMBL/GenBank/DDBJ databases">
        <title>Pleomorphomonas carboxidotrophicus sp. nov., a new mesophilic hydrogenogenic carboxidotroph.</title>
        <authorList>
            <person name="Esquivel-Elizondo S."/>
            <person name="Krajmalnik-Brown R."/>
            <person name="Maldonado J."/>
        </authorList>
    </citation>
    <scope>NUCLEOTIDE SEQUENCE [LARGE SCALE GENOMIC DNA]</scope>
    <source>
        <strain evidence="15 16">SVCO-16</strain>
    </source>
</reference>
<dbReference type="Gene3D" id="3.40.980.20">
    <property type="entry name" value="Four-carbon acid sugar kinase, nucleotide binding domain"/>
    <property type="match status" value="1"/>
</dbReference>
<evidence type="ECO:0000256" key="1">
    <source>
        <dbReference type="ARBA" id="ARBA00005715"/>
    </source>
</evidence>
<evidence type="ECO:0000256" key="8">
    <source>
        <dbReference type="ARBA" id="ARBA00036346"/>
    </source>
</evidence>
<evidence type="ECO:0000259" key="13">
    <source>
        <dbReference type="Pfam" id="PF07005"/>
    </source>
</evidence>
<evidence type="ECO:0000256" key="12">
    <source>
        <dbReference type="ARBA" id="ARBA00041377"/>
    </source>
</evidence>
<dbReference type="GO" id="GO:0005524">
    <property type="term" value="F:ATP binding"/>
    <property type="evidence" value="ECO:0007669"/>
    <property type="project" value="UniProtKB-KW"/>
</dbReference>
<accession>A0A2G9WXM2</accession>
<comment type="similarity">
    <text evidence="1">Belongs to the four-carbon acid sugar kinase family.</text>
</comment>
<gene>
    <name evidence="15" type="ORF">CJ014_08855</name>
</gene>
<dbReference type="GO" id="GO:0016301">
    <property type="term" value="F:kinase activity"/>
    <property type="evidence" value="ECO:0007669"/>
    <property type="project" value="UniProtKB-KW"/>
</dbReference>
<keyword evidence="4" id="KW-0418">Kinase</keyword>
<evidence type="ECO:0000256" key="5">
    <source>
        <dbReference type="ARBA" id="ARBA00022840"/>
    </source>
</evidence>
<feature type="domain" description="Four-carbon acid sugar kinase N-terminal" evidence="13">
    <location>
        <begin position="3"/>
        <end position="227"/>
    </location>
</feature>
<dbReference type="AlphaFoldDB" id="A0A2G9WXM2"/>